<gene>
    <name evidence="2" type="ORF">A2936_02780</name>
</gene>
<dbReference type="SUPFAM" id="SSF53756">
    <property type="entry name" value="UDP-Glycosyltransferase/glycogen phosphorylase"/>
    <property type="match status" value="1"/>
</dbReference>
<dbReference type="GO" id="GO:0016758">
    <property type="term" value="F:hexosyltransferase activity"/>
    <property type="evidence" value="ECO:0007669"/>
    <property type="project" value="TreeGrafter"/>
</dbReference>
<reference evidence="2 3" key="1">
    <citation type="journal article" date="2016" name="Nat. Commun.">
        <title>Thousands of microbial genomes shed light on interconnected biogeochemical processes in an aquifer system.</title>
        <authorList>
            <person name="Anantharaman K."/>
            <person name="Brown C.T."/>
            <person name="Hug L.A."/>
            <person name="Sharon I."/>
            <person name="Castelle C.J."/>
            <person name="Probst A.J."/>
            <person name="Thomas B.C."/>
            <person name="Singh A."/>
            <person name="Wilkins M.J."/>
            <person name="Karaoz U."/>
            <person name="Brodie E.L."/>
            <person name="Williams K.H."/>
            <person name="Hubbard S.S."/>
            <person name="Banfield J.F."/>
        </authorList>
    </citation>
    <scope>NUCLEOTIDE SEQUENCE [LARGE SCALE GENOMIC DNA]</scope>
</reference>
<dbReference type="PANTHER" id="PTHR45947">
    <property type="entry name" value="SULFOQUINOVOSYL TRANSFERASE SQD2"/>
    <property type="match status" value="1"/>
</dbReference>
<dbReference type="PANTHER" id="PTHR45947:SF3">
    <property type="entry name" value="SULFOQUINOVOSYL TRANSFERASE SQD2"/>
    <property type="match status" value="1"/>
</dbReference>
<dbReference type="Proteomes" id="UP000176846">
    <property type="component" value="Unassembled WGS sequence"/>
</dbReference>
<protein>
    <recommendedName>
        <fullName evidence="1">Glycosyl transferase family 1 domain-containing protein</fullName>
    </recommendedName>
</protein>
<comment type="caution">
    <text evidence="2">The sequence shown here is derived from an EMBL/GenBank/DDBJ whole genome shotgun (WGS) entry which is preliminary data.</text>
</comment>
<dbReference type="Gene3D" id="3.40.50.2000">
    <property type="entry name" value="Glycogen Phosphorylase B"/>
    <property type="match status" value="2"/>
</dbReference>
<proteinExistence type="predicted"/>
<dbReference type="InterPro" id="IPR001296">
    <property type="entry name" value="Glyco_trans_1"/>
</dbReference>
<dbReference type="Pfam" id="PF00534">
    <property type="entry name" value="Glycos_transf_1"/>
    <property type="match status" value="1"/>
</dbReference>
<dbReference type="AlphaFoldDB" id="A0A1F7URF8"/>
<dbReference type="EMBL" id="MGEK01000039">
    <property type="protein sequence ID" value="OGL80267.1"/>
    <property type="molecule type" value="Genomic_DNA"/>
</dbReference>
<organism evidence="2 3">
    <name type="scientific">Candidatus Uhrbacteria bacterium RIFCSPLOWO2_01_FULL_47_25</name>
    <dbReference type="NCBI Taxonomy" id="1802402"/>
    <lineage>
        <taxon>Bacteria</taxon>
        <taxon>Candidatus Uhriibacteriota</taxon>
    </lineage>
</organism>
<dbReference type="CDD" id="cd03801">
    <property type="entry name" value="GT4_PimA-like"/>
    <property type="match status" value="1"/>
</dbReference>
<feature type="domain" description="Glycosyl transferase family 1" evidence="1">
    <location>
        <begin position="216"/>
        <end position="386"/>
    </location>
</feature>
<evidence type="ECO:0000313" key="3">
    <source>
        <dbReference type="Proteomes" id="UP000176846"/>
    </source>
</evidence>
<name>A0A1F7URF8_9BACT</name>
<accession>A0A1F7URF8</accession>
<evidence type="ECO:0000313" key="2">
    <source>
        <dbReference type="EMBL" id="OGL80267.1"/>
    </source>
</evidence>
<evidence type="ECO:0000259" key="1">
    <source>
        <dbReference type="Pfam" id="PF00534"/>
    </source>
</evidence>
<sequence length="412" mass="46501">MVTRVAFLTCVYPPYPGGMGMAAKGMAEEALRHGYEVEVFAPHLVTNMPRPYHGNERVKINNFRLVHANEKGAGEKMAADAQLRGVVKTTELVPLVRYGNSAILPQLIWRMRSFDIIHLFYPFFGAAELLPIIRRTTKAKIIVHHIMDAVAEGWLGKFFSWHRRYLLPTILRHSDLVLDMSEDFFRGSDFGATRKLWAEVPMDFLPLGVDTNLFQPAEKKNHDVQAIIFVGGLDRAHYFKGIPVLLRSLEILRKKGLKFRCLIVGGGDMKKDYETLAGKLGLLEGAVIFGGLVPNEKLPDYYCSADIFVMPSTARVESFCIAAAEAQACGLPAIVSDFPGVRVTIEDRVTGFRVRPGDIKDLTEKLATLLQDTKLREDMGVRGRERMVQKYDWEVVGRKLDEIYRKLIPYES</sequence>
<dbReference type="InterPro" id="IPR050194">
    <property type="entry name" value="Glycosyltransferase_grp1"/>
</dbReference>